<evidence type="ECO:0000259" key="2">
    <source>
        <dbReference type="Pfam" id="PF07859"/>
    </source>
</evidence>
<dbReference type="PROSITE" id="PS00122">
    <property type="entry name" value="CARBOXYLESTERASE_B_1"/>
    <property type="match status" value="1"/>
</dbReference>
<keyword evidence="1" id="KW-0378">Hydrolase</keyword>
<keyword evidence="4" id="KW-1185">Reference proteome</keyword>
<dbReference type="RefSeq" id="WP_097203370.1">
    <property type="nucleotide sequence ID" value="NZ_JACHXB010000001.1"/>
</dbReference>
<dbReference type="Gene3D" id="3.40.50.1820">
    <property type="entry name" value="alpha/beta hydrolase"/>
    <property type="match status" value="1"/>
</dbReference>
<dbReference type="PANTHER" id="PTHR48081:SF8">
    <property type="entry name" value="ALPHA_BETA HYDROLASE FOLD-3 DOMAIN-CONTAINING PROTEIN-RELATED"/>
    <property type="match status" value="1"/>
</dbReference>
<dbReference type="Pfam" id="PF07859">
    <property type="entry name" value="Abhydrolase_3"/>
    <property type="match status" value="1"/>
</dbReference>
<accession>A0A285E5F4</accession>
<dbReference type="EMBL" id="OBDO01000001">
    <property type="protein sequence ID" value="SNX94245.1"/>
    <property type="molecule type" value="Genomic_DNA"/>
</dbReference>
<dbReference type="OrthoDB" id="9803828at2"/>
<dbReference type="SUPFAM" id="SSF53474">
    <property type="entry name" value="alpha/beta-Hydrolases"/>
    <property type="match status" value="1"/>
</dbReference>
<feature type="domain" description="Alpha/beta hydrolase fold-3" evidence="2">
    <location>
        <begin position="84"/>
        <end position="289"/>
    </location>
</feature>
<dbReference type="GO" id="GO:0016787">
    <property type="term" value="F:hydrolase activity"/>
    <property type="evidence" value="ECO:0007669"/>
    <property type="project" value="UniProtKB-KW"/>
</dbReference>
<sequence>MAEMDLRVRLVGRALRAASIARMDDARIARAQQSRIGHNPVTDLLFGGVAPGVSLRDGTVAGATEPIPVRVYRPEDVTGSLPLVVNIHGGGWVLGSLDQSDWLCSNVAATVGAVVVSLEYRLAPAHPWPAAPEDCYAALVDIAARAAEFGGDPQRLAVMGDSAGGNLTAVVTLMARDRAGPAITHQALLYPATDLTFASPSVAENAEAPVLTRRDMDAFRAHYLGGQDPTDPYVSPLLAADHSGLPPALVQVAEHDPIRDDGLRYAAALRAAGVPVRTTTYVGMPHGYLAFPKLCRSAPQALGELCTELRSALVPATAGDPARQGHVPAG</sequence>
<dbReference type="InterPro" id="IPR029058">
    <property type="entry name" value="AB_hydrolase_fold"/>
</dbReference>
<evidence type="ECO:0000313" key="4">
    <source>
        <dbReference type="Proteomes" id="UP000219514"/>
    </source>
</evidence>
<dbReference type="InterPro" id="IPR013094">
    <property type="entry name" value="AB_hydrolase_3"/>
</dbReference>
<evidence type="ECO:0000313" key="3">
    <source>
        <dbReference type="EMBL" id="SNX94245.1"/>
    </source>
</evidence>
<evidence type="ECO:0000256" key="1">
    <source>
        <dbReference type="ARBA" id="ARBA00022801"/>
    </source>
</evidence>
<dbReference type="PANTHER" id="PTHR48081">
    <property type="entry name" value="AB HYDROLASE SUPERFAMILY PROTEIN C4A8.06C"/>
    <property type="match status" value="1"/>
</dbReference>
<organism evidence="3 4">
    <name type="scientific">Geodermatophilus sabuli</name>
    <dbReference type="NCBI Taxonomy" id="1564158"/>
    <lineage>
        <taxon>Bacteria</taxon>
        <taxon>Bacillati</taxon>
        <taxon>Actinomycetota</taxon>
        <taxon>Actinomycetes</taxon>
        <taxon>Geodermatophilales</taxon>
        <taxon>Geodermatophilaceae</taxon>
        <taxon>Geodermatophilus</taxon>
    </lineage>
</organism>
<reference evidence="3 4" key="1">
    <citation type="submission" date="2017-09" db="EMBL/GenBank/DDBJ databases">
        <authorList>
            <person name="Ehlers B."/>
            <person name="Leendertz F.H."/>
        </authorList>
    </citation>
    <scope>NUCLEOTIDE SEQUENCE [LARGE SCALE GENOMIC DNA]</scope>
    <source>
        <strain evidence="3 4">DSM 46844</strain>
    </source>
</reference>
<proteinExistence type="predicted"/>
<dbReference type="Proteomes" id="UP000219514">
    <property type="component" value="Unassembled WGS sequence"/>
</dbReference>
<protein>
    <submittedName>
        <fullName evidence="3">Acetyl esterase</fullName>
    </submittedName>
</protein>
<dbReference type="AlphaFoldDB" id="A0A285E5F4"/>
<dbReference type="InterPro" id="IPR050300">
    <property type="entry name" value="GDXG_lipolytic_enzyme"/>
</dbReference>
<gene>
    <name evidence="3" type="ORF">SAMN06893097_10133</name>
</gene>
<dbReference type="InterPro" id="IPR019826">
    <property type="entry name" value="Carboxylesterase_B_AS"/>
</dbReference>
<name>A0A285E5F4_9ACTN</name>